<name>A0ABQ7USD6_SOLTU</name>
<feature type="domain" description="Retrotransposon Copia-like N-terminal" evidence="1">
    <location>
        <begin position="2"/>
        <end position="49"/>
    </location>
</feature>
<evidence type="ECO:0000259" key="1">
    <source>
        <dbReference type="Pfam" id="PF14244"/>
    </source>
</evidence>
<sequence>MHPSDNPDGMLVPVPFSEIGYRSWRHSVLRALSVKSKLGFINGECERPARESSKCRPWEKCDNMVTSWILNSPMKENEDCVE</sequence>
<evidence type="ECO:0000313" key="2">
    <source>
        <dbReference type="EMBL" id="KAH0754348.1"/>
    </source>
</evidence>
<dbReference type="Proteomes" id="UP000826656">
    <property type="component" value="Unassembled WGS sequence"/>
</dbReference>
<keyword evidence="3" id="KW-1185">Reference proteome</keyword>
<reference evidence="2 3" key="1">
    <citation type="journal article" date="2021" name="bioRxiv">
        <title>Chromosome-scale and haplotype-resolved genome assembly of a tetraploid potato cultivar.</title>
        <authorList>
            <person name="Sun H."/>
            <person name="Jiao W.-B."/>
            <person name="Krause K."/>
            <person name="Campoy J.A."/>
            <person name="Goel M."/>
            <person name="Folz-Donahue K."/>
            <person name="Kukat C."/>
            <person name="Huettel B."/>
            <person name="Schneeberger K."/>
        </authorList>
    </citation>
    <scope>NUCLEOTIDE SEQUENCE [LARGE SCALE GENOMIC DNA]</scope>
    <source>
        <strain evidence="2">SolTubOtavaFocal</strain>
        <tissue evidence="2">Leaves</tissue>
    </source>
</reference>
<dbReference type="InterPro" id="IPR029472">
    <property type="entry name" value="Copia-like_N"/>
</dbReference>
<proteinExistence type="predicted"/>
<dbReference type="PANTHER" id="PTHR37610">
    <property type="entry name" value="CCHC-TYPE DOMAIN-CONTAINING PROTEIN"/>
    <property type="match status" value="1"/>
</dbReference>
<evidence type="ECO:0000313" key="3">
    <source>
        <dbReference type="Proteomes" id="UP000826656"/>
    </source>
</evidence>
<accession>A0ABQ7USD6</accession>
<dbReference type="Pfam" id="PF14244">
    <property type="entry name" value="Retrotran_gag_3"/>
    <property type="match status" value="1"/>
</dbReference>
<protein>
    <recommendedName>
        <fullName evidence="1">Retrotransposon Copia-like N-terminal domain-containing protein</fullName>
    </recommendedName>
</protein>
<dbReference type="PANTHER" id="PTHR37610:SF40">
    <property type="entry name" value="OS01G0909600 PROTEIN"/>
    <property type="match status" value="1"/>
</dbReference>
<dbReference type="EMBL" id="JAIVGD010000018">
    <property type="protein sequence ID" value="KAH0754348.1"/>
    <property type="molecule type" value="Genomic_DNA"/>
</dbReference>
<organism evidence="2 3">
    <name type="scientific">Solanum tuberosum</name>
    <name type="common">Potato</name>
    <dbReference type="NCBI Taxonomy" id="4113"/>
    <lineage>
        <taxon>Eukaryota</taxon>
        <taxon>Viridiplantae</taxon>
        <taxon>Streptophyta</taxon>
        <taxon>Embryophyta</taxon>
        <taxon>Tracheophyta</taxon>
        <taxon>Spermatophyta</taxon>
        <taxon>Magnoliopsida</taxon>
        <taxon>eudicotyledons</taxon>
        <taxon>Gunneridae</taxon>
        <taxon>Pentapetalae</taxon>
        <taxon>asterids</taxon>
        <taxon>lamiids</taxon>
        <taxon>Solanales</taxon>
        <taxon>Solanaceae</taxon>
        <taxon>Solanoideae</taxon>
        <taxon>Solaneae</taxon>
        <taxon>Solanum</taxon>
    </lineage>
</organism>
<gene>
    <name evidence="2" type="ORF">KY290_024618</name>
</gene>
<comment type="caution">
    <text evidence="2">The sequence shown here is derived from an EMBL/GenBank/DDBJ whole genome shotgun (WGS) entry which is preliminary data.</text>
</comment>